<protein>
    <recommendedName>
        <fullName evidence="9">Protein Wnt</fullName>
    </recommendedName>
</protein>
<evidence type="ECO:0000256" key="2">
    <source>
        <dbReference type="ARBA" id="ARBA00005683"/>
    </source>
</evidence>
<keyword evidence="10" id="KW-1133">Transmembrane helix</keyword>
<dbReference type="PANTHER" id="PTHR12027:SF70">
    <property type="entry name" value="PROTEIN WNT-16"/>
    <property type="match status" value="1"/>
</dbReference>
<proteinExistence type="inferred from homology"/>
<comment type="subcellular location">
    <subcellularLocation>
        <location evidence="1 9">Secreted</location>
        <location evidence="1 9">Extracellular space</location>
        <location evidence="1 9">Extracellular matrix</location>
    </subcellularLocation>
</comment>
<dbReference type="RefSeq" id="XP_055883142.1">
    <property type="nucleotide sequence ID" value="XM_056027167.1"/>
</dbReference>
<comment type="function">
    <text evidence="9">Ligand for members of the frizzled family of seven transmembrane receptors.</text>
</comment>
<dbReference type="GO" id="GO:0030182">
    <property type="term" value="P:neuron differentiation"/>
    <property type="evidence" value="ECO:0007669"/>
    <property type="project" value="TreeGrafter"/>
</dbReference>
<evidence type="ECO:0000313" key="11">
    <source>
        <dbReference type="Proteomes" id="UP001165740"/>
    </source>
</evidence>
<dbReference type="OrthoDB" id="5945655at2759"/>
<keyword evidence="10" id="KW-0812">Transmembrane</keyword>
<dbReference type="OMA" id="TCWLQMP"/>
<evidence type="ECO:0000256" key="5">
    <source>
        <dbReference type="ARBA" id="ARBA00022530"/>
    </source>
</evidence>
<dbReference type="GO" id="GO:0045165">
    <property type="term" value="P:cell fate commitment"/>
    <property type="evidence" value="ECO:0007669"/>
    <property type="project" value="TreeGrafter"/>
</dbReference>
<dbReference type="GO" id="GO:0005615">
    <property type="term" value="C:extracellular space"/>
    <property type="evidence" value="ECO:0007669"/>
    <property type="project" value="TreeGrafter"/>
</dbReference>
<evidence type="ECO:0000256" key="9">
    <source>
        <dbReference type="RuleBase" id="RU003500"/>
    </source>
</evidence>
<dbReference type="CDD" id="cd19344">
    <property type="entry name" value="Wnt_Wnt16"/>
    <property type="match status" value="1"/>
</dbReference>
<evidence type="ECO:0000256" key="10">
    <source>
        <dbReference type="SAM" id="Phobius"/>
    </source>
</evidence>
<name>A0A9W3A728_BIOGL</name>
<keyword evidence="6 9" id="KW-0879">Wnt signaling pathway</keyword>
<evidence type="ECO:0000313" key="12">
    <source>
        <dbReference type="RefSeq" id="XP_055883142.1"/>
    </source>
</evidence>
<evidence type="ECO:0000256" key="3">
    <source>
        <dbReference type="ARBA" id="ARBA00022473"/>
    </source>
</evidence>
<dbReference type="GO" id="GO:0005109">
    <property type="term" value="F:frizzled binding"/>
    <property type="evidence" value="ECO:0007669"/>
    <property type="project" value="TreeGrafter"/>
</dbReference>
<evidence type="ECO:0000256" key="8">
    <source>
        <dbReference type="ARBA" id="ARBA00023288"/>
    </source>
</evidence>
<sequence length="361" mass="40422">MALRGLSVRKEGWILVGLVSYWIILLPCCCLASWMYLGVMPLAGTPHDDVCSEVPGLVDQQLQVCKDNPQSLPSISEGARRGILECQSQFRFERWNCSTEQNYTVFGPALKKGTREAAFVYAILSAGVVHAVTQACSVGNLSDCSCDMTRYGEADVDGWKWGGCSDNVNYGLWFSKTFVDAPDVVNHQNGRNVRSLMNLHNNEVGRTTVEKLMSRKCRCHGVSGSCAVKTCWRGLPTFKDIGQNLKESYETSVRLAGRAQTKLRRKEKSKRRVPIKPDELVHLSKSPNYCKHNPKKGILGTTGRVCNRTARGPESCDLLCCGRGYNTQVVRHTERCQCKFHWCCYVECKTCETMLDIHTCK</sequence>
<evidence type="ECO:0000256" key="6">
    <source>
        <dbReference type="ARBA" id="ARBA00022687"/>
    </source>
</evidence>
<keyword evidence="10" id="KW-0472">Membrane</keyword>
<dbReference type="InterPro" id="IPR005817">
    <property type="entry name" value="Wnt"/>
</dbReference>
<evidence type="ECO:0000256" key="1">
    <source>
        <dbReference type="ARBA" id="ARBA00004498"/>
    </source>
</evidence>
<dbReference type="GO" id="GO:0060070">
    <property type="term" value="P:canonical Wnt signaling pathway"/>
    <property type="evidence" value="ECO:0007669"/>
    <property type="project" value="TreeGrafter"/>
</dbReference>
<dbReference type="InterPro" id="IPR043158">
    <property type="entry name" value="Wnt_C"/>
</dbReference>
<keyword evidence="7" id="KW-1015">Disulfide bond</keyword>
<keyword evidence="3 9" id="KW-0217">Developmental protein</keyword>
<dbReference type="Proteomes" id="UP001165740">
    <property type="component" value="Chromosome 4"/>
</dbReference>
<dbReference type="PANTHER" id="PTHR12027">
    <property type="entry name" value="WNT RELATED"/>
    <property type="match status" value="1"/>
</dbReference>
<gene>
    <name evidence="12" type="primary">LOC106052265</name>
</gene>
<dbReference type="SMART" id="SM00097">
    <property type="entry name" value="WNT1"/>
    <property type="match status" value="1"/>
</dbReference>
<dbReference type="InterPro" id="IPR018161">
    <property type="entry name" value="Wnt_CS"/>
</dbReference>
<accession>A0A9W3A728</accession>
<dbReference type="GO" id="GO:0005125">
    <property type="term" value="F:cytokine activity"/>
    <property type="evidence" value="ECO:0007669"/>
    <property type="project" value="TreeGrafter"/>
</dbReference>
<dbReference type="Pfam" id="PF00110">
    <property type="entry name" value="wnt"/>
    <property type="match status" value="1"/>
</dbReference>
<evidence type="ECO:0000256" key="4">
    <source>
        <dbReference type="ARBA" id="ARBA00022525"/>
    </source>
</evidence>
<dbReference type="FunFam" id="3.30.2460.20:FF:000001">
    <property type="entry name" value="Wnt homolog"/>
    <property type="match status" value="1"/>
</dbReference>
<dbReference type="GeneID" id="106052265"/>
<dbReference type="AlphaFoldDB" id="A0A9W3A728"/>
<keyword evidence="11" id="KW-1185">Reference proteome</keyword>
<keyword evidence="5" id="KW-0272">Extracellular matrix</keyword>
<feature type="transmembrane region" description="Helical" evidence="10">
    <location>
        <begin position="12"/>
        <end position="37"/>
    </location>
</feature>
<keyword evidence="8" id="KW-0449">Lipoprotein</keyword>
<keyword evidence="4" id="KW-0964">Secreted</keyword>
<comment type="similarity">
    <text evidence="2 9">Belongs to the Wnt family.</text>
</comment>
<evidence type="ECO:0000256" key="7">
    <source>
        <dbReference type="ARBA" id="ARBA00023157"/>
    </source>
</evidence>
<organism evidence="11 12">
    <name type="scientific">Biomphalaria glabrata</name>
    <name type="common">Bloodfluke planorb</name>
    <name type="synonym">Freshwater snail</name>
    <dbReference type="NCBI Taxonomy" id="6526"/>
    <lineage>
        <taxon>Eukaryota</taxon>
        <taxon>Metazoa</taxon>
        <taxon>Spiralia</taxon>
        <taxon>Lophotrochozoa</taxon>
        <taxon>Mollusca</taxon>
        <taxon>Gastropoda</taxon>
        <taxon>Heterobranchia</taxon>
        <taxon>Euthyneura</taxon>
        <taxon>Panpulmonata</taxon>
        <taxon>Hygrophila</taxon>
        <taxon>Lymnaeoidea</taxon>
        <taxon>Planorbidae</taxon>
        <taxon>Biomphalaria</taxon>
    </lineage>
</organism>
<reference evidence="12" key="1">
    <citation type="submission" date="2025-08" db="UniProtKB">
        <authorList>
            <consortium name="RefSeq"/>
        </authorList>
    </citation>
    <scope>IDENTIFICATION</scope>
</reference>
<dbReference type="PRINTS" id="PR01349">
    <property type="entry name" value="WNTPROTEIN"/>
</dbReference>
<dbReference type="PROSITE" id="PS00246">
    <property type="entry name" value="WNT1"/>
    <property type="match status" value="1"/>
</dbReference>
<dbReference type="Gene3D" id="3.30.2460.20">
    <property type="match status" value="1"/>
</dbReference>